<accession>A0A7C9P4Z5</accession>
<dbReference type="EMBL" id="JAAFGW010000131">
    <property type="protein sequence ID" value="NDP48563.1"/>
    <property type="molecule type" value="Genomic_DNA"/>
</dbReference>
<gene>
    <name evidence="1" type="ORF">GZ085_09290</name>
</gene>
<comment type="caution">
    <text evidence="1">The sequence shown here is derived from an EMBL/GenBank/DDBJ whole genome shotgun (WGS) entry which is preliminary data.</text>
</comment>
<name>A0A7C9P4Z5_9PROT</name>
<proteinExistence type="predicted"/>
<evidence type="ECO:0000313" key="2">
    <source>
        <dbReference type="Proteomes" id="UP000483432"/>
    </source>
</evidence>
<evidence type="ECO:0008006" key="3">
    <source>
        <dbReference type="Google" id="ProtNLM"/>
    </source>
</evidence>
<organism evidence="1 2">
    <name type="scientific">Sulfuriferula multivorans</name>
    <dbReference type="NCBI Taxonomy" id="1559896"/>
    <lineage>
        <taxon>Bacteria</taxon>
        <taxon>Pseudomonadati</taxon>
        <taxon>Pseudomonadota</taxon>
        <taxon>Betaproteobacteria</taxon>
        <taxon>Nitrosomonadales</taxon>
        <taxon>Sulfuricellaceae</taxon>
        <taxon>Sulfuriferula</taxon>
    </lineage>
</organism>
<reference evidence="1 2" key="1">
    <citation type="submission" date="2019-09" db="EMBL/GenBank/DDBJ databases">
        <title>H2 Metabolism Revealed by Metagenomic Analysis in Subglacial Sediment of East Antarctica.</title>
        <authorList>
            <person name="Yang Z."/>
            <person name="Zhang Y."/>
            <person name="Lv Y."/>
            <person name="Yan W."/>
            <person name="Xiao X."/>
            <person name="Sun B."/>
            <person name="Ma H."/>
        </authorList>
    </citation>
    <scope>NUCLEOTIDE SEQUENCE [LARGE SCALE GENOMIC DNA]</scope>
    <source>
        <strain evidence="1">Bin2_2</strain>
    </source>
</reference>
<dbReference type="AlphaFoldDB" id="A0A7C9P4Z5"/>
<evidence type="ECO:0000313" key="1">
    <source>
        <dbReference type="EMBL" id="NDP48563.1"/>
    </source>
</evidence>
<protein>
    <recommendedName>
        <fullName evidence="3">HEPN domain-containing protein</fullName>
    </recommendedName>
</protein>
<sequence>MNFDPIRSTPAGYWHFAAQYFHAAQAVKGADKQQLIFPALQLYGQSIELALKAFLLKRGTPLKDVNNLRHKLTEILTLARRRRLGTEIKLNQHDLALIHLLSENYSTHRFRYIVTGVMQIPRPEFIAPICEHLVAGLEQYCTGLSWGLSRGRG</sequence>
<dbReference type="Proteomes" id="UP000483432">
    <property type="component" value="Unassembled WGS sequence"/>
</dbReference>